<dbReference type="Gene3D" id="1.10.30.10">
    <property type="entry name" value="High mobility group box domain"/>
    <property type="match status" value="1"/>
</dbReference>
<evidence type="ECO:0000313" key="13">
    <source>
        <dbReference type="EnsemblMetazoa" id="AMEC012325-PA"/>
    </source>
</evidence>
<evidence type="ECO:0000256" key="6">
    <source>
        <dbReference type="ARBA" id="ARBA00023163"/>
    </source>
</evidence>
<reference evidence="14" key="1">
    <citation type="submission" date="2014-01" db="EMBL/GenBank/DDBJ databases">
        <title>The Genome Sequence of Anopheles melas CM1001059_A (V2).</title>
        <authorList>
            <consortium name="The Broad Institute Genomics Platform"/>
            <person name="Neafsey D.E."/>
            <person name="Besansky N."/>
            <person name="Howell P."/>
            <person name="Walton C."/>
            <person name="Young S.K."/>
            <person name="Zeng Q."/>
            <person name="Gargeya S."/>
            <person name="Fitzgerald M."/>
            <person name="Haas B."/>
            <person name="Abouelleil A."/>
            <person name="Allen A.W."/>
            <person name="Alvarado L."/>
            <person name="Arachchi H.M."/>
            <person name="Berlin A.M."/>
            <person name="Chapman S.B."/>
            <person name="Gainer-Dewar J."/>
            <person name="Goldberg J."/>
            <person name="Griggs A."/>
            <person name="Gujja S."/>
            <person name="Hansen M."/>
            <person name="Howarth C."/>
            <person name="Imamovic A."/>
            <person name="Ireland A."/>
            <person name="Larimer J."/>
            <person name="McCowan C."/>
            <person name="Murphy C."/>
            <person name="Pearson M."/>
            <person name="Poon T.W."/>
            <person name="Priest M."/>
            <person name="Roberts A."/>
            <person name="Saif S."/>
            <person name="Shea T."/>
            <person name="Sisk P."/>
            <person name="Sykes S."/>
            <person name="Wortman J."/>
            <person name="Nusbaum C."/>
            <person name="Birren B."/>
        </authorList>
    </citation>
    <scope>NUCLEOTIDE SEQUENCE [LARGE SCALE GENOMIC DNA]</scope>
    <source>
        <strain evidence="14">CM1001059</strain>
    </source>
</reference>
<evidence type="ECO:0000259" key="12">
    <source>
        <dbReference type="PROSITE" id="PS50118"/>
    </source>
</evidence>
<keyword evidence="5 8" id="KW-0103">Bromodomain</keyword>
<dbReference type="PROSITE" id="PS50118">
    <property type="entry name" value="HMG_BOX_2"/>
    <property type="match status" value="1"/>
</dbReference>
<feature type="compositionally biased region" description="Acidic residues" evidence="10">
    <location>
        <begin position="440"/>
        <end position="455"/>
    </location>
</feature>
<dbReference type="FunFam" id="1.20.920.10:FF:000009">
    <property type="entry name" value="Protein polybromo-1 isoform 1"/>
    <property type="match status" value="1"/>
</dbReference>
<evidence type="ECO:0000256" key="4">
    <source>
        <dbReference type="ARBA" id="ARBA00023015"/>
    </source>
</evidence>
<dbReference type="FunFam" id="1.20.920.10:FF:000064">
    <property type="entry name" value="Polybromo 1"/>
    <property type="match status" value="1"/>
</dbReference>
<feature type="domain" description="Bromo" evidence="11">
    <location>
        <begin position="645"/>
        <end position="715"/>
    </location>
</feature>
<dbReference type="GO" id="GO:0003682">
    <property type="term" value="F:chromatin binding"/>
    <property type="evidence" value="ECO:0007669"/>
    <property type="project" value="TreeGrafter"/>
</dbReference>
<dbReference type="PANTHER" id="PTHR16062">
    <property type="entry name" value="SWI/SNF-RELATED"/>
    <property type="match status" value="1"/>
</dbReference>
<accession>A0A182U1R9</accession>
<name>A0A182U1R9_9DIPT</name>
<dbReference type="PROSITE" id="PS00633">
    <property type="entry name" value="BROMODOMAIN_1"/>
    <property type="match status" value="1"/>
</dbReference>
<comment type="subcellular location">
    <subcellularLocation>
        <location evidence="1">Nucleus</location>
    </subcellularLocation>
</comment>
<dbReference type="InterPro" id="IPR043151">
    <property type="entry name" value="BAH_sf"/>
</dbReference>
<feature type="region of interest" description="Disordered" evidence="10">
    <location>
        <begin position="438"/>
        <end position="485"/>
    </location>
</feature>
<dbReference type="PRINTS" id="PR00503">
    <property type="entry name" value="BROMODOMAIN"/>
</dbReference>
<proteinExistence type="predicted"/>
<dbReference type="GO" id="GO:0016586">
    <property type="term" value="C:RSC-type complex"/>
    <property type="evidence" value="ECO:0007669"/>
    <property type="project" value="InterPro"/>
</dbReference>
<keyword evidence="4" id="KW-0805">Transcription regulation</keyword>
<dbReference type="Gene3D" id="1.20.920.10">
    <property type="entry name" value="Bromodomain-like"/>
    <property type="match status" value="6"/>
</dbReference>
<feature type="domain" description="Bromo" evidence="11">
    <location>
        <begin position="199"/>
        <end position="269"/>
    </location>
</feature>
<dbReference type="PROSITE" id="PS50014">
    <property type="entry name" value="BROMODOMAIN_2"/>
    <property type="match status" value="5"/>
</dbReference>
<evidence type="ECO:0000256" key="1">
    <source>
        <dbReference type="ARBA" id="ARBA00004123"/>
    </source>
</evidence>
<feature type="compositionally biased region" description="Polar residues" evidence="10">
    <location>
        <begin position="889"/>
        <end position="900"/>
    </location>
</feature>
<evidence type="ECO:0000256" key="7">
    <source>
        <dbReference type="ARBA" id="ARBA00023242"/>
    </source>
</evidence>
<protein>
    <recommendedName>
        <fullName evidence="15">Polybromo-1</fullName>
    </recommendedName>
</protein>
<dbReference type="PANTHER" id="PTHR16062:SF19">
    <property type="entry name" value="PROTEIN POLYBROMO-1"/>
    <property type="match status" value="1"/>
</dbReference>
<dbReference type="GO" id="GO:0006338">
    <property type="term" value="P:chromatin remodeling"/>
    <property type="evidence" value="ECO:0007669"/>
    <property type="project" value="InterPro"/>
</dbReference>
<dbReference type="SMART" id="SM00398">
    <property type="entry name" value="HMG"/>
    <property type="match status" value="1"/>
</dbReference>
<reference evidence="13" key="2">
    <citation type="submission" date="2020-05" db="UniProtKB">
        <authorList>
            <consortium name="EnsemblMetazoa"/>
        </authorList>
    </citation>
    <scope>IDENTIFICATION</scope>
    <source>
        <strain evidence="13">CM1001059</strain>
    </source>
</reference>
<dbReference type="InterPro" id="IPR001487">
    <property type="entry name" value="Bromodomain"/>
</dbReference>
<dbReference type="InterPro" id="IPR009071">
    <property type="entry name" value="HMG_box_dom"/>
</dbReference>
<dbReference type="GO" id="GO:0003677">
    <property type="term" value="F:DNA binding"/>
    <property type="evidence" value="ECO:0007669"/>
    <property type="project" value="UniProtKB-UniRule"/>
</dbReference>
<dbReference type="InterPro" id="IPR037382">
    <property type="entry name" value="Rsc/polybromo"/>
</dbReference>
<evidence type="ECO:0000256" key="3">
    <source>
        <dbReference type="ARBA" id="ARBA00022853"/>
    </source>
</evidence>
<dbReference type="FunFam" id="1.20.920.10:FF:000006">
    <property type="entry name" value="protein polybromo-1 isoform X1"/>
    <property type="match status" value="1"/>
</dbReference>
<dbReference type="EnsemblMetazoa" id="AMEC012325-RA">
    <property type="protein sequence ID" value="AMEC012325-PA"/>
    <property type="gene ID" value="AMEC012325"/>
</dbReference>
<evidence type="ECO:0000256" key="9">
    <source>
        <dbReference type="PROSITE-ProRule" id="PRU00267"/>
    </source>
</evidence>
<dbReference type="SUPFAM" id="SSF47370">
    <property type="entry name" value="Bromodomain"/>
    <property type="match status" value="6"/>
</dbReference>
<feature type="domain" description="HMG box" evidence="12">
    <location>
        <begin position="1005"/>
        <end position="1077"/>
    </location>
</feature>
<dbReference type="Proteomes" id="UP000075902">
    <property type="component" value="Unassembled WGS sequence"/>
</dbReference>
<feature type="region of interest" description="Disordered" evidence="10">
    <location>
        <begin position="881"/>
        <end position="900"/>
    </location>
</feature>
<keyword evidence="2" id="KW-0677">Repeat</keyword>
<evidence type="ECO:0000256" key="8">
    <source>
        <dbReference type="PROSITE-ProRule" id="PRU00035"/>
    </source>
</evidence>
<dbReference type="Pfam" id="PF00439">
    <property type="entry name" value="Bromodomain"/>
    <property type="match status" value="5"/>
</dbReference>
<dbReference type="GO" id="GO:0006368">
    <property type="term" value="P:transcription elongation by RNA polymerase II"/>
    <property type="evidence" value="ECO:0007669"/>
    <property type="project" value="TreeGrafter"/>
</dbReference>
<dbReference type="InterPro" id="IPR036427">
    <property type="entry name" value="Bromodomain-like_sf"/>
</dbReference>
<dbReference type="CDD" id="cd05524">
    <property type="entry name" value="Bromo_polybromo_I"/>
    <property type="match status" value="1"/>
</dbReference>
<feature type="domain" description="Bromo" evidence="11">
    <location>
        <begin position="514"/>
        <end position="584"/>
    </location>
</feature>
<keyword evidence="6" id="KW-0804">Transcription</keyword>
<keyword evidence="7 9" id="KW-0539">Nucleus</keyword>
<dbReference type="VEuPathDB" id="VectorBase:AMEC012325"/>
<dbReference type="CDD" id="cd05526">
    <property type="entry name" value="Bromo_polybromo_VI"/>
    <property type="match status" value="1"/>
</dbReference>
<dbReference type="SUPFAM" id="SSF47095">
    <property type="entry name" value="HMG-box"/>
    <property type="match status" value="1"/>
</dbReference>
<dbReference type="GO" id="GO:0016514">
    <property type="term" value="C:SWI/SNF complex"/>
    <property type="evidence" value="ECO:0007669"/>
    <property type="project" value="TreeGrafter"/>
</dbReference>
<feature type="compositionally biased region" description="Acidic residues" evidence="10">
    <location>
        <begin position="11"/>
        <end position="20"/>
    </location>
</feature>
<feature type="DNA-binding region" description="HMG box" evidence="9">
    <location>
        <begin position="1005"/>
        <end position="1077"/>
    </location>
</feature>
<sequence length="1292" mass="147703">MSKRRRMSSLQDDENSEEDASPEHSPVPTTTRKKKRLDPMELCQHLYESIRTFKKEDGSTLCDTFIRAPKRRQEPSYYEVVVNPIDLLKVQQKLKTDSYEDVEDLAADIELIVNNAKAFYKPDSTEYQDACQLLDLFNTNKKRILEHHIEEGWSESKTRKITRPRKSLTTEEDEYEEWSDFDPYEELFATVMTATDPLDNHDLYHMFQLLPSKKLYPGYYDIIDHPIDLKLIATKIQTSAYSSLNEMEKDLLQMTKNACTFNEPGSQIYKDAKMLKKIFMAKKTEIESGRYRKPPLKRPRQASSAMVAALKEEIDTSDDDFDDSIETEGDGPLWQLFDQLYNTANTNDPNALGAPLGEALWKLPNKRFHPEYYNQIKKPISMAQIRNKLKKGIYTHITDMTADLYLMLDNAKKANAPNSKIHKDALKMQRILNQKLIDSGDLEESDEDEDEEDTDSSTHASTRKKGRMPKSVGSPSHGVSSNTVVSRTNRIAPAVSLKKKLLSLHEFLVGFTYDDHQPMALFMEKPSKKLYPDYYQVIQHPIDMTTIENNIKADRYSTIDDIVGDYRLMFSNCRKYNEEGSMIYEDANILEKALNEKLKEFSGISKKLNIIGKNPKPARKSNSTPLENKLKQMYDTIREYREPKQNRQLSYIFMKLPSKNEYPDYYDIIKDPIDIEKIEKKLRQQIYETVDDMAADFMLMFENACKYNEPDSQIYKDALCLQQLLIQTKQALRSEETVPNVQQAVQELLLSLFTTFYNYQDEEGRCYSDSLAELSEYDECDGNRIRAISLDLIKRRLDKGLYKRLDIFQEDIFSCLERARRLSRTDSQVFEDSIELQSFFIKKRDELCQNVNVLESPALSYNTMHLSAAVESLRQSKLLQEEEADTDSDAVQPSQGESMTIDQKVFSPGDFVYIDLPENKIPGIMYIERLWTTSDNIKMMNAQENKPISANDLTDMKDDFGIIDDSIDGPPSIGSDTIMTASPHPTHSINTSTPSMTTKKTSKPGKKLVTGYILYSSEHRKTICASNPEATFGDVSRIVGNEWRNLSDQEKTIWEQRAIKMNEESAAKHAAEMGESNCPSPANLKTESPIIQDIITNHAYECCWDKCDFQFEDPADFSEHCIAEGVGCVYKSFVAPTEQEFICIWRNCVRLRRNMPPFPSVTRLVKHVKEVHLTKGVSKLIQPQDRSKNYVHSKRFTSGIPIGNNAGMSGSNTNTNNIGMITLQPMGNVGNHSSHSTSANLMALSSQNPGVNQIQSMHAQQPPSMPNANGINAQQIGSTIATPYFSCKIFLK</sequence>
<feature type="region of interest" description="Disordered" evidence="10">
    <location>
        <begin position="1"/>
        <end position="35"/>
    </location>
</feature>
<dbReference type="FunFam" id="1.20.920.10:FF:000045">
    <property type="entry name" value="protein polybromo-1"/>
    <property type="match status" value="1"/>
</dbReference>
<evidence type="ECO:0000256" key="10">
    <source>
        <dbReference type="SAM" id="MobiDB-lite"/>
    </source>
</evidence>
<evidence type="ECO:0000256" key="2">
    <source>
        <dbReference type="ARBA" id="ARBA00022737"/>
    </source>
</evidence>
<evidence type="ECO:0008006" key="15">
    <source>
        <dbReference type="Google" id="ProtNLM"/>
    </source>
</evidence>
<evidence type="ECO:0000259" key="11">
    <source>
        <dbReference type="PROSITE" id="PS50014"/>
    </source>
</evidence>
<dbReference type="SMART" id="SM00297">
    <property type="entry name" value="BROMO"/>
    <property type="match status" value="6"/>
</dbReference>
<dbReference type="CDD" id="cd05517">
    <property type="entry name" value="Bromo_polybromo_II"/>
    <property type="match status" value="1"/>
</dbReference>
<dbReference type="Gene3D" id="2.30.30.490">
    <property type="match status" value="1"/>
</dbReference>
<dbReference type="FunFam" id="1.20.920.10:FF:000013">
    <property type="entry name" value="Protein polybromo-1 isoform 1"/>
    <property type="match status" value="1"/>
</dbReference>
<dbReference type="Pfam" id="PF00505">
    <property type="entry name" value="HMG_box"/>
    <property type="match status" value="1"/>
</dbReference>
<dbReference type="InterPro" id="IPR037968">
    <property type="entry name" value="PBRM1_BD5"/>
</dbReference>
<feature type="domain" description="Bromo" evidence="11">
    <location>
        <begin position="352"/>
        <end position="422"/>
    </location>
</feature>
<dbReference type="InterPro" id="IPR018359">
    <property type="entry name" value="Bromodomain_CS"/>
</dbReference>
<keyword evidence="14" id="KW-1185">Reference proteome</keyword>
<feature type="compositionally biased region" description="Polar residues" evidence="10">
    <location>
        <begin position="980"/>
        <end position="990"/>
    </location>
</feature>
<feature type="domain" description="Bromo" evidence="11">
    <location>
        <begin position="57"/>
        <end position="127"/>
    </location>
</feature>
<dbReference type="STRING" id="34690.A0A182U1R9"/>
<organism evidence="13 14">
    <name type="scientific">Anopheles melas</name>
    <dbReference type="NCBI Taxonomy" id="34690"/>
    <lineage>
        <taxon>Eukaryota</taxon>
        <taxon>Metazoa</taxon>
        <taxon>Ecdysozoa</taxon>
        <taxon>Arthropoda</taxon>
        <taxon>Hexapoda</taxon>
        <taxon>Insecta</taxon>
        <taxon>Pterygota</taxon>
        <taxon>Neoptera</taxon>
        <taxon>Endopterygota</taxon>
        <taxon>Diptera</taxon>
        <taxon>Nematocera</taxon>
        <taxon>Culicoidea</taxon>
        <taxon>Culicidae</taxon>
        <taxon>Anophelinae</taxon>
        <taxon>Anopheles</taxon>
    </lineage>
</organism>
<evidence type="ECO:0000256" key="5">
    <source>
        <dbReference type="ARBA" id="ARBA00023117"/>
    </source>
</evidence>
<feature type="region of interest" description="Disordered" evidence="10">
    <location>
        <begin position="980"/>
        <end position="1003"/>
    </location>
</feature>
<dbReference type="InterPro" id="IPR036910">
    <property type="entry name" value="HMG_box_dom_sf"/>
</dbReference>
<feature type="compositionally biased region" description="Polar residues" evidence="10">
    <location>
        <begin position="473"/>
        <end position="485"/>
    </location>
</feature>
<dbReference type="CDD" id="cd05515">
    <property type="entry name" value="Bromo_polybromo_V"/>
    <property type="match status" value="1"/>
</dbReference>
<evidence type="ECO:0000313" key="14">
    <source>
        <dbReference type="Proteomes" id="UP000075902"/>
    </source>
</evidence>
<keyword evidence="3" id="KW-0156">Chromatin regulator</keyword>
<keyword evidence="9" id="KW-0238">DNA-binding</keyword>